<sequence>MHAVLSIAGSDSCGGAGIQADLKTFEAFDLFGTSVITVLTAQNTTGVKDIYEVNASFVKSQIISILEDFDIKAIKVGMLFNKEIIKTVKDVIKDLDIPIVLDPVFVSKAGSPLLETEAINELKDFCQYAKVITPNMYEAKQLFDYDENEVHDLTKLRELKTNVLVKKHKKVINGINYCIDYLYTKNEIKSFHTDYLETKNLHGTGCTLSSAIAANLTLGHNLEDSIKISKDYVYEAILKAPNLGKGNGVINHKVNKKTI</sequence>
<dbReference type="Proteomes" id="UP000262712">
    <property type="component" value="Chromosome"/>
</dbReference>
<dbReference type="FunFam" id="3.40.1190.20:FF:000003">
    <property type="entry name" value="Phosphomethylpyrimidine kinase ThiD"/>
    <property type="match status" value="1"/>
</dbReference>
<dbReference type="InterPro" id="IPR029056">
    <property type="entry name" value="Ribokinase-like"/>
</dbReference>
<dbReference type="InterPro" id="IPR013749">
    <property type="entry name" value="PM/HMP-P_kinase-1"/>
</dbReference>
<evidence type="ECO:0000256" key="6">
    <source>
        <dbReference type="ARBA" id="ARBA00022840"/>
    </source>
</evidence>
<proteinExistence type="predicted"/>
<feature type="domain" description="Pyridoxamine kinase/Phosphomethylpyrimidine kinase" evidence="7">
    <location>
        <begin position="11"/>
        <end position="250"/>
    </location>
</feature>
<evidence type="ECO:0000256" key="1">
    <source>
        <dbReference type="ARBA" id="ARBA00004948"/>
    </source>
</evidence>
<dbReference type="GO" id="GO:0009228">
    <property type="term" value="P:thiamine biosynthetic process"/>
    <property type="evidence" value="ECO:0007669"/>
    <property type="project" value="InterPro"/>
</dbReference>
<keyword evidence="10" id="KW-1185">Reference proteome</keyword>
<evidence type="ECO:0000313" key="9">
    <source>
        <dbReference type="EMBL" id="PHO18094.1"/>
    </source>
</evidence>
<dbReference type="UniPathway" id="UPA00060">
    <property type="reaction ID" value="UER00138"/>
</dbReference>
<keyword evidence="5 9" id="KW-0418">Kinase</keyword>
<reference evidence="9 10" key="1">
    <citation type="submission" date="2017-09" db="EMBL/GenBank/DDBJ databases">
        <title>Arcobacter canalis sp. nov., a new species isolated from a water canal contaminated with urban sewage.</title>
        <authorList>
            <person name="Perez-Cataluna A."/>
            <person name="Salas-Masso N."/>
            <person name="Figueras M.J."/>
        </authorList>
    </citation>
    <scope>NUCLEOTIDE SEQUENCE [LARGE SCALE GENOMIC DNA]</scope>
    <source>
        <strain evidence="9 10">F98-3</strain>
    </source>
</reference>
<dbReference type="CDD" id="cd01169">
    <property type="entry name" value="HMPP_kinase"/>
    <property type="match status" value="1"/>
</dbReference>
<gene>
    <name evidence="9" type="primary">thiD</name>
    <name evidence="8" type="ORF">AMOL_2083</name>
    <name evidence="9" type="ORF">CPU12_07450</name>
</gene>
<evidence type="ECO:0000259" key="7">
    <source>
        <dbReference type="Pfam" id="PF08543"/>
    </source>
</evidence>
<dbReference type="RefSeq" id="WP_099342476.1">
    <property type="nucleotide sequence ID" value="NZ_CP032098.1"/>
</dbReference>
<evidence type="ECO:0000313" key="10">
    <source>
        <dbReference type="Proteomes" id="UP000221222"/>
    </source>
</evidence>
<keyword evidence="4" id="KW-0547">Nucleotide-binding</keyword>
<keyword evidence="6" id="KW-0067">ATP-binding</keyword>
<dbReference type="Proteomes" id="UP000221222">
    <property type="component" value="Unassembled WGS sequence"/>
</dbReference>
<dbReference type="SUPFAM" id="SSF53613">
    <property type="entry name" value="Ribokinase-like"/>
    <property type="match status" value="1"/>
</dbReference>
<evidence type="ECO:0000256" key="3">
    <source>
        <dbReference type="ARBA" id="ARBA00022679"/>
    </source>
</evidence>
<dbReference type="EC" id="2.7.1.49" evidence="2"/>
<organism evidence="9 10">
    <name type="scientific">Malaciobacter molluscorum LMG 25693</name>
    <dbReference type="NCBI Taxonomy" id="870501"/>
    <lineage>
        <taxon>Bacteria</taxon>
        <taxon>Pseudomonadati</taxon>
        <taxon>Campylobacterota</taxon>
        <taxon>Epsilonproteobacteria</taxon>
        <taxon>Campylobacterales</taxon>
        <taxon>Arcobacteraceae</taxon>
        <taxon>Malaciobacter</taxon>
    </lineage>
</organism>
<dbReference type="GO" id="GO:0008902">
    <property type="term" value="F:hydroxymethylpyrimidine kinase activity"/>
    <property type="evidence" value="ECO:0007669"/>
    <property type="project" value="UniProtKB-EC"/>
</dbReference>
<evidence type="ECO:0000256" key="2">
    <source>
        <dbReference type="ARBA" id="ARBA00012135"/>
    </source>
</evidence>
<dbReference type="Gene3D" id="3.40.1190.20">
    <property type="match status" value="1"/>
</dbReference>
<dbReference type="PANTHER" id="PTHR20858">
    <property type="entry name" value="PHOSPHOMETHYLPYRIMIDINE KINASE"/>
    <property type="match status" value="1"/>
</dbReference>
<keyword evidence="3 8" id="KW-0808">Transferase</keyword>
<evidence type="ECO:0000313" key="11">
    <source>
        <dbReference type="Proteomes" id="UP000262712"/>
    </source>
</evidence>
<evidence type="ECO:0000313" key="8">
    <source>
        <dbReference type="EMBL" id="AXX93037.1"/>
    </source>
</evidence>
<dbReference type="AlphaFoldDB" id="A0A2G1DI42"/>
<dbReference type="PANTHER" id="PTHR20858:SF17">
    <property type="entry name" value="HYDROXYMETHYLPYRIMIDINE_PHOSPHOMETHYLPYRIMIDINE KINASE THI20-RELATED"/>
    <property type="match status" value="1"/>
</dbReference>
<comment type="pathway">
    <text evidence="1">Cofactor biosynthesis; thiamine diphosphate biosynthesis.</text>
</comment>
<dbReference type="Pfam" id="PF08543">
    <property type="entry name" value="Phos_pyr_kin"/>
    <property type="match status" value="1"/>
</dbReference>
<protein>
    <recommendedName>
        <fullName evidence="2">hydroxymethylpyrimidine kinase</fullName>
        <ecNumber evidence="2">2.7.1.49</ecNumber>
    </recommendedName>
</protein>
<evidence type="ECO:0000256" key="5">
    <source>
        <dbReference type="ARBA" id="ARBA00022777"/>
    </source>
</evidence>
<name>A0A2G1DI42_9BACT</name>
<dbReference type="EMBL" id="CP032098">
    <property type="protein sequence ID" value="AXX93037.1"/>
    <property type="molecule type" value="Genomic_DNA"/>
</dbReference>
<reference evidence="8 11" key="2">
    <citation type="submission" date="2018-08" db="EMBL/GenBank/DDBJ databases">
        <title>Complete genome of the Arcobacter molluscorum type strain LMG 25693.</title>
        <authorList>
            <person name="Miller W.G."/>
            <person name="Yee E."/>
            <person name="Bono J.L."/>
        </authorList>
    </citation>
    <scope>NUCLEOTIDE SEQUENCE [LARGE SCALE GENOMIC DNA]</scope>
    <source>
        <strain evidence="8 11">CECT 7696</strain>
    </source>
</reference>
<dbReference type="GO" id="GO:0008972">
    <property type="term" value="F:phosphomethylpyrimidine kinase activity"/>
    <property type="evidence" value="ECO:0007669"/>
    <property type="project" value="InterPro"/>
</dbReference>
<dbReference type="GO" id="GO:0005524">
    <property type="term" value="F:ATP binding"/>
    <property type="evidence" value="ECO:0007669"/>
    <property type="project" value="UniProtKB-KW"/>
</dbReference>
<dbReference type="InterPro" id="IPR004399">
    <property type="entry name" value="HMP/HMP-P_kinase_dom"/>
</dbReference>
<dbReference type="NCBIfam" id="TIGR00097">
    <property type="entry name" value="HMP-P_kinase"/>
    <property type="match status" value="1"/>
</dbReference>
<dbReference type="EMBL" id="NXFY01000009">
    <property type="protein sequence ID" value="PHO18094.1"/>
    <property type="molecule type" value="Genomic_DNA"/>
</dbReference>
<dbReference type="KEGG" id="amol:AMOL_2083"/>
<evidence type="ECO:0000256" key="4">
    <source>
        <dbReference type="ARBA" id="ARBA00022741"/>
    </source>
</evidence>
<accession>A0A2G1DI42</accession>
<dbReference type="GO" id="GO:0005829">
    <property type="term" value="C:cytosol"/>
    <property type="evidence" value="ECO:0007669"/>
    <property type="project" value="TreeGrafter"/>
</dbReference>
<dbReference type="GO" id="GO:0009229">
    <property type="term" value="P:thiamine diphosphate biosynthetic process"/>
    <property type="evidence" value="ECO:0007669"/>
    <property type="project" value="UniProtKB-UniPathway"/>
</dbReference>